<keyword evidence="4 7" id="KW-1133">Transmembrane helix</keyword>
<keyword evidence="6 7" id="KW-0472">Membrane</keyword>
<dbReference type="Pfam" id="PF06241">
    <property type="entry name" value="Castor_Poll_mid"/>
    <property type="match status" value="1"/>
</dbReference>
<keyword evidence="3 7" id="KW-0812">Transmembrane</keyword>
<evidence type="ECO:0000313" key="10">
    <source>
        <dbReference type="Proteomes" id="UP001254608"/>
    </source>
</evidence>
<dbReference type="Proteomes" id="UP001254608">
    <property type="component" value="Unassembled WGS sequence"/>
</dbReference>
<accession>A0ABU2WJ88</accession>
<feature type="transmembrane region" description="Helical" evidence="7">
    <location>
        <begin position="89"/>
        <end position="107"/>
    </location>
</feature>
<evidence type="ECO:0000256" key="2">
    <source>
        <dbReference type="ARBA" id="ARBA00022448"/>
    </source>
</evidence>
<dbReference type="PANTHER" id="PTHR31563">
    <property type="entry name" value="ION CHANNEL POLLUX-RELATED"/>
    <property type="match status" value="1"/>
</dbReference>
<organism evidence="9 10">
    <name type="scientific">Banduia mediterranea</name>
    <dbReference type="NCBI Taxonomy" id="3075609"/>
    <lineage>
        <taxon>Bacteria</taxon>
        <taxon>Pseudomonadati</taxon>
        <taxon>Pseudomonadota</taxon>
        <taxon>Gammaproteobacteria</taxon>
        <taxon>Nevskiales</taxon>
        <taxon>Algiphilaceae</taxon>
        <taxon>Banduia</taxon>
    </lineage>
</organism>
<dbReference type="EMBL" id="JAVRIC010000015">
    <property type="protein sequence ID" value="MDT0497930.1"/>
    <property type="molecule type" value="Genomic_DNA"/>
</dbReference>
<sequence>MTPRIPFWDRLKFFLERQFVKGPHYQLLAVAALIGLISLIGGLAVIDTGAPLDDTGGAVWWAFLRLTDPGYLGDDVGAWRRTVSTVLTISGYVVFLGALVAILTQWLNTKMRQLEQGLTPVATRGHVVILGWTNRTTPVVRELMLSTGRLRRFLRSRGTRSLQLVILAQEMSAAQAQALRDDPAIGRRARDIVLRSGNALNVEHLQRVSCGTASAIILPSEVFGESELISSDVQTVKTLMTIEGEALAAGRAPPYVVAELQDARKVSVARSAYHGPLEVIASDAALSRLIAQNLRQPGLALFYAEVLTHSVGYEFYVRQFPAAAGRRFGELAAGFPNALLCGLVREVDGVHQAQLCPDPGMPVRAEDTLVLLAVDYADTEWRGATGPLAPAITPKKAARRSQAPRRVLVLGWNDRHPAMLSELAAHDEDRFEVDFVSVLPAAQRDAAIQRYALGSKLAPSRQFETDFLVETELRALSPADYDCVLLASSDVLASEVEADARTVVGYLVLRQILRGASRRPQVLVELSDASNEKIVGETRDEILVGPLLLSHMLAQVALRRELRAVFEVLFGAGGADVSFLPPERYGLSGRRSFADVAAAVAAAGDIALGLYRPGLGSGQRLQLNPDRSVAAAFEPEDRIVVLGNA</sequence>
<evidence type="ECO:0000256" key="3">
    <source>
        <dbReference type="ARBA" id="ARBA00022692"/>
    </source>
</evidence>
<evidence type="ECO:0000256" key="7">
    <source>
        <dbReference type="SAM" id="Phobius"/>
    </source>
</evidence>
<gene>
    <name evidence="9" type="ORF">RM530_11230</name>
</gene>
<evidence type="ECO:0000256" key="6">
    <source>
        <dbReference type="ARBA" id="ARBA00023136"/>
    </source>
</evidence>
<dbReference type="PANTHER" id="PTHR31563:SF10">
    <property type="entry name" value="ION CHANNEL POLLUX-RELATED"/>
    <property type="match status" value="1"/>
</dbReference>
<evidence type="ECO:0000313" key="9">
    <source>
        <dbReference type="EMBL" id="MDT0497930.1"/>
    </source>
</evidence>
<comment type="caution">
    <text evidence="9">The sequence shown here is derived from an EMBL/GenBank/DDBJ whole genome shotgun (WGS) entry which is preliminary data.</text>
</comment>
<dbReference type="InterPro" id="IPR044849">
    <property type="entry name" value="CASTOR/POLLUX/SYM8-like"/>
</dbReference>
<keyword evidence="2" id="KW-0813">Transport</keyword>
<evidence type="ECO:0000256" key="4">
    <source>
        <dbReference type="ARBA" id="ARBA00022989"/>
    </source>
</evidence>
<evidence type="ECO:0000256" key="1">
    <source>
        <dbReference type="ARBA" id="ARBA00004127"/>
    </source>
</evidence>
<evidence type="ECO:0000259" key="8">
    <source>
        <dbReference type="Pfam" id="PF06241"/>
    </source>
</evidence>
<feature type="domain" description="CASTOR/POLLUX/SYM8 ion channel conserved" evidence="8">
    <location>
        <begin position="286"/>
        <end position="376"/>
    </location>
</feature>
<name>A0ABU2WJ88_9GAMM</name>
<keyword evidence="5" id="KW-0406">Ion transport</keyword>
<feature type="transmembrane region" description="Helical" evidence="7">
    <location>
        <begin position="27"/>
        <end position="46"/>
    </location>
</feature>
<comment type="subcellular location">
    <subcellularLocation>
        <location evidence="1">Endomembrane system</location>
        <topology evidence="1">Multi-pass membrane protein</topology>
    </subcellularLocation>
</comment>
<reference evidence="9 10" key="1">
    <citation type="submission" date="2023-09" db="EMBL/GenBank/DDBJ databases">
        <authorList>
            <person name="Rey-Velasco X."/>
        </authorList>
    </citation>
    <scope>NUCLEOTIDE SEQUENCE [LARGE SCALE GENOMIC DNA]</scope>
    <source>
        <strain evidence="9 10">W345</strain>
    </source>
</reference>
<proteinExistence type="predicted"/>
<protein>
    <recommendedName>
        <fullName evidence="8">CASTOR/POLLUX/SYM8 ion channel conserved domain-containing protein</fullName>
    </recommendedName>
</protein>
<dbReference type="RefSeq" id="WP_311365323.1">
    <property type="nucleotide sequence ID" value="NZ_JAVRIC010000015.1"/>
</dbReference>
<evidence type="ECO:0000256" key="5">
    <source>
        <dbReference type="ARBA" id="ARBA00023065"/>
    </source>
</evidence>
<keyword evidence="10" id="KW-1185">Reference proteome</keyword>
<dbReference type="Gene3D" id="3.40.50.720">
    <property type="entry name" value="NAD(P)-binding Rossmann-like Domain"/>
    <property type="match status" value="1"/>
</dbReference>
<dbReference type="InterPro" id="IPR010420">
    <property type="entry name" value="CASTOR/POLLUX/SYM8_dom"/>
</dbReference>